<organism evidence="1">
    <name type="scientific">Pyramimonas obovata</name>
    <dbReference type="NCBI Taxonomy" id="1411642"/>
    <lineage>
        <taxon>Eukaryota</taxon>
        <taxon>Viridiplantae</taxon>
        <taxon>Chlorophyta</taxon>
        <taxon>Pyramimonadophyceae</taxon>
        <taxon>Pyramimonadales</taxon>
        <taxon>Pyramimonadaceae</taxon>
        <taxon>Pyramimonas</taxon>
        <taxon>Pyramimonas incertae sedis</taxon>
    </lineage>
</organism>
<proteinExistence type="predicted"/>
<reference evidence="1" key="1">
    <citation type="submission" date="2021-01" db="EMBL/GenBank/DDBJ databases">
        <authorList>
            <person name="Corre E."/>
            <person name="Pelletier E."/>
            <person name="Niang G."/>
            <person name="Scheremetjew M."/>
            <person name="Finn R."/>
            <person name="Kale V."/>
            <person name="Holt S."/>
            <person name="Cochrane G."/>
            <person name="Meng A."/>
            <person name="Brown T."/>
            <person name="Cohen L."/>
        </authorList>
    </citation>
    <scope>NUCLEOTIDE SEQUENCE</scope>
    <source>
        <strain evidence="1">CCMP722</strain>
    </source>
</reference>
<gene>
    <name evidence="1" type="ORF">POBO1169_LOCUS2789</name>
</gene>
<dbReference type="AlphaFoldDB" id="A0A7S0MXG9"/>
<accession>A0A7S0MXG9</accession>
<name>A0A7S0MXG9_9CHLO</name>
<evidence type="ECO:0000313" key="1">
    <source>
        <dbReference type="EMBL" id="CAD8653066.1"/>
    </source>
</evidence>
<dbReference type="EMBL" id="HBFA01005459">
    <property type="protein sequence ID" value="CAD8653066.1"/>
    <property type="molecule type" value="Transcribed_RNA"/>
</dbReference>
<sequence>MSWYGLALRSAGKVVFGVMAGMELKDIIRQFDFSDRAIQSEEGSANQGTTVLVTIGAKDPNFWVQVGRLIGITLAIVEAGRLAASFLVSREVKHSVKHFQRVRESAYRRIEARNLRECQACASRAAPRPKPL</sequence>
<protein>
    <submittedName>
        <fullName evidence="1">Uncharacterized protein</fullName>
    </submittedName>
</protein>